<evidence type="ECO:0000313" key="2">
    <source>
        <dbReference type="EMBL" id="CDL92077.1"/>
    </source>
</evidence>
<accession>W6NJ88</accession>
<keyword evidence="1" id="KW-1133">Transmembrane helix</keyword>
<keyword evidence="1" id="KW-0472">Membrane</keyword>
<dbReference type="Proteomes" id="UP000019482">
    <property type="component" value="Unassembled WGS sequence"/>
</dbReference>
<keyword evidence="1" id="KW-0812">Transmembrane</keyword>
<name>W6NJ88_CLOTY</name>
<comment type="caution">
    <text evidence="2">The sequence shown here is derived from an EMBL/GenBank/DDBJ whole genome shotgun (WGS) entry which is preliminary data.</text>
</comment>
<gene>
    <name evidence="2" type="ORF">CTDIVETGP_2147</name>
</gene>
<feature type="transmembrane region" description="Helical" evidence="1">
    <location>
        <begin position="27"/>
        <end position="48"/>
    </location>
</feature>
<evidence type="ECO:0000256" key="1">
    <source>
        <dbReference type="SAM" id="Phobius"/>
    </source>
</evidence>
<protein>
    <submittedName>
        <fullName evidence="2">Uncharacterized protein</fullName>
    </submittedName>
</protein>
<keyword evidence="3" id="KW-1185">Reference proteome</keyword>
<reference evidence="2 3" key="1">
    <citation type="journal article" date="2015" name="Genome Announc.">
        <title>Draft Genome Sequence of Clostridium tyrobutyricum Strain DIVETGP, Isolated from Cow's Milk for Grana Padano Production.</title>
        <authorList>
            <person name="Soggiu A."/>
            <person name="Piras C."/>
            <person name="Gaiarsa S."/>
            <person name="Sassera D."/>
            <person name="Roncada P."/>
            <person name="Bendixen E."/>
            <person name="Brasca M."/>
            <person name="Bonizzi L."/>
        </authorList>
    </citation>
    <scope>NUCLEOTIDE SEQUENCE [LARGE SCALE GENOMIC DNA]</scope>
    <source>
        <strain evidence="2 3">DIVETGP</strain>
    </source>
</reference>
<dbReference type="EMBL" id="CBXI010000040">
    <property type="protein sequence ID" value="CDL92077.1"/>
    <property type="molecule type" value="Genomic_DNA"/>
</dbReference>
<evidence type="ECO:0000313" key="3">
    <source>
        <dbReference type="Proteomes" id="UP000019482"/>
    </source>
</evidence>
<organism evidence="2 3">
    <name type="scientific">Clostridium tyrobutyricum DIVETGP</name>
    <dbReference type="NCBI Taxonomy" id="1408889"/>
    <lineage>
        <taxon>Bacteria</taxon>
        <taxon>Bacillati</taxon>
        <taxon>Bacillota</taxon>
        <taxon>Clostridia</taxon>
        <taxon>Eubacteriales</taxon>
        <taxon>Clostridiaceae</taxon>
        <taxon>Clostridium</taxon>
    </lineage>
</organism>
<sequence length="54" mass="6186">MEEGNRYSGKSMPAVIKNYKSDRQKSVIVYSGQYFGVFPFIEFIQLYAGCPIEV</sequence>
<proteinExistence type="predicted"/>
<dbReference type="AlphaFoldDB" id="W6NJ88"/>